<dbReference type="InterPro" id="IPR001969">
    <property type="entry name" value="Aspartic_peptidase_AS"/>
</dbReference>
<dbReference type="Pfam" id="PF03732">
    <property type="entry name" value="Retrotrans_gag"/>
    <property type="match status" value="1"/>
</dbReference>
<dbReference type="PANTHER" id="PTHR33064:SF40">
    <property type="entry name" value="REVERSE TRANSCRIPTASE_RETROTRANSPOSON-DERIVED PROTEIN RNASE H-LIKE DOMAIN-CONTAINING PROTEIN"/>
    <property type="match status" value="1"/>
</dbReference>
<gene>
    <name evidence="7" type="primary">LOC140005938</name>
</gene>
<dbReference type="RefSeq" id="XP_071903401.1">
    <property type="nucleotide sequence ID" value="XM_072047300.1"/>
</dbReference>
<reference evidence="6" key="1">
    <citation type="journal article" date="2025" name="Foods">
        <title>Unveiling the Microbial Signatures of Arabica Coffee Cherries: Insights into Ripeness Specific Diversity, Functional Traits, and Implications for Quality and Safety.</title>
        <authorList>
            <consortium name="RefSeq"/>
            <person name="Tenea G.N."/>
            <person name="Cifuentes V."/>
            <person name="Reyes P."/>
            <person name="Cevallos-Vallejos M."/>
        </authorList>
    </citation>
    <scope>NUCLEOTIDE SEQUENCE [LARGE SCALE GENOMIC DNA]</scope>
</reference>
<dbReference type="Pfam" id="PF17919">
    <property type="entry name" value="RT_RNaseH_2"/>
    <property type="match status" value="1"/>
</dbReference>
<dbReference type="PANTHER" id="PTHR33064">
    <property type="entry name" value="POL PROTEIN"/>
    <property type="match status" value="1"/>
</dbReference>
<dbReference type="SUPFAM" id="SSF50630">
    <property type="entry name" value="Acid proteases"/>
    <property type="match status" value="1"/>
</dbReference>
<evidence type="ECO:0000259" key="5">
    <source>
        <dbReference type="Pfam" id="PF17919"/>
    </source>
</evidence>
<dbReference type="SUPFAM" id="SSF56672">
    <property type="entry name" value="DNA/RNA polymerases"/>
    <property type="match status" value="1"/>
</dbReference>
<sequence>MSEEMPKVFFELSDCRKPKDRCGRDFLEGKADNWFQGVKLVKLGMPWGEFSELLCERFSGSSSRDIVEEFNKLQQKSTVEAYEEKFEELKTLILMKNSKLDEPYFVFNFISGLKEGIKPMVKMFRPQTLMKTFKVAELQESSLEIQSKQSKASGRVAVEPIFGMYRNSANNQNRQNSYKLPAINPLSQKTDLVHREFSRIFAEEMQFRHKHNLCYRYTEEGEDTEFEGAEGEQDELTGRVGELAEVSLNALSSTLKRKSIMLMGNLGGFPVKILVDTGSSDSFINHRIVNLLQLSYQSVNPFIVTLADGTDITSGAMGPNVTWLIQEYRFQFDLKIMELGGGTSSWKSIGCASSAPSHLIFTFSVLFLAVEGVYCTFKVFTTPKTLPPERELDHRINLKPGAEPFKLKPYRYPHSHKTDIESTSPFASPVLLVKKKDYTWRLYIDYRRLNDLTVKDKFPIPNVDELLDELHDTKYMSKLDLRAGYHQLRAKSLSGITCTTLADRAQCFGREPVVLYYRRFIRGYGVISKPLTLLLKKEGFAWNHNGQMAFEDLKRVMTTAPVLNMPNFELPFVIETDACGVGMGAVLMQQGHPIAFLNKALSIQNLGLLVYEKELLALVLAVNK</sequence>
<evidence type="ECO:0000256" key="3">
    <source>
        <dbReference type="ARBA" id="ARBA00022908"/>
    </source>
</evidence>
<reference evidence="7" key="2">
    <citation type="submission" date="2025-08" db="UniProtKB">
        <authorList>
            <consortium name="RefSeq"/>
        </authorList>
    </citation>
    <scope>IDENTIFICATION</scope>
    <source>
        <tissue evidence="7">Leaves</tissue>
    </source>
</reference>
<keyword evidence="2" id="KW-0694">RNA-binding</keyword>
<dbReference type="CDD" id="cd01647">
    <property type="entry name" value="RT_LTR"/>
    <property type="match status" value="1"/>
</dbReference>
<feature type="domain" description="Retrotransposon gag" evidence="4">
    <location>
        <begin position="26"/>
        <end position="115"/>
    </location>
</feature>
<keyword evidence="3" id="KW-0229">DNA integration</keyword>
<evidence type="ECO:0000259" key="4">
    <source>
        <dbReference type="Pfam" id="PF03732"/>
    </source>
</evidence>
<evidence type="ECO:0000313" key="7">
    <source>
        <dbReference type="RefSeq" id="XP_071903401.1"/>
    </source>
</evidence>
<dbReference type="InterPro" id="IPR043128">
    <property type="entry name" value="Rev_trsase/Diguanyl_cyclase"/>
</dbReference>
<dbReference type="InterPro" id="IPR005162">
    <property type="entry name" value="Retrotrans_gag_dom"/>
</dbReference>
<dbReference type="Gene3D" id="2.40.70.10">
    <property type="entry name" value="Acid Proteases"/>
    <property type="match status" value="1"/>
</dbReference>
<keyword evidence="6" id="KW-1185">Reference proteome</keyword>
<dbReference type="InterPro" id="IPR051320">
    <property type="entry name" value="Viral_Replic_Matur_Polypro"/>
</dbReference>
<dbReference type="Proteomes" id="UP001652660">
    <property type="component" value="Chromosome 1c"/>
</dbReference>
<keyword evidence="1" id="KW-0460">Magnesium</keyword>
<dbReference type="InterPro" id="IPR043502">
    <property type="entry name" value="DNA/RNA_pol_sf"/>
</dbReference>
<dbReference type="Gene3D" id="3.30.70.270">
    <property type="match status" value="2"/>
</dbReference>
<dbReference type="InterPro" id="IPR041577">
    <property type="entry name" value="RT_RNaseH_2"/>
</dbReference>
<dbReference type="Gene3D" id="3.10.10.10">
    <property type="entry name" value="HIV Type 1 Reverse Transcriptase, subunit A, domain 1"/>
    <property type="match status" value="1"/>
</dbReference>
<dbReference type="InterPro" id="IPR021109">
    <property type="entry name" value="Peptidase_aspartic_dom_sf"/>
</dbReference>
<evidence type="ECO:0000256" key="2">
    <source>
        <dbReference type="ARBA" id="ARBA00022884"/>
    </source>
</evidence>
<dbReference type="PROSITE" id="PS00141">
    <property type="entry name" value="ASP_PROTEASE"/>
    <property type="match status" value="1"/>
</dbReference>
<dbReference type="Pfam" id="PF08284">
    <property type="entry name" value="RVP_2"/>
    <property type="match status" value="1"/>
</dbReference>
<name>A0ABM4U7Z4_COFAR</name>
<evidence type="ECO:0000256" key="1">
    <source>
        <dbReference type="ARBA" id="ARBA00022842"/>
    </source>
</evidence>
<evidence type="ECO:0000313" key="6">
    <source>
        <dbReference type="Proteomes" id="UP001652660"/>
    </source>
</evidence>
<accession>A0ABM4U7Z4</accession>
<dbReference type="CDD" id="cd00303">
    <property type="entry name" value="retropepsin_like"/>
    <property type="match status" value="1"/>
</dbReference>
<protein>
    <submittedName>
        <fullName evidence="7">Uncharacterized protein</fullName>
    </submittedName>
</protein>
<feature type="domain" description="Reverse transcriptase/retrotransposon-derived protein RNase H-like" evidence="5">
    <location>
        <begin position="542"/>
        <end position="624"/>
    </location>
</feature>
<organism evidence="6 7">
    <name type="scientific">Coffea arabica</name>
    <name type="common">Arabian coffee</name>
    <dbReference type="NCBI Taxonomy" id="13443"/>
    <lineage>
        <taxon>Eukaryota</taxon>
        <taxon>Viridiplantae</taxon>
        <taxon>Streptophyta</taxon>
        <taxon>Embryophyta</taxon>
        <taxon>Tracheophyta</taxon>
        <taxon>Spermatophyta</taxon>
        <taxon>Magnoliopsida</taxon>
        <taxon>eudicotyledons</taxon>
        <taxon>Gunneridae</taxon>
        <taxon>Pentapetalae</taxon>
        <taxon>asterids</taxon>
        <taxon>lamiids</taxon>
        <taxon>Gentianales</taxon>
        <taxon>Rubiaceae</taxon>
        <taxon>Ixoroideae</taxon>
        <taxon>Gardenieae complex</taxon>
        <taxon>Bertiereae - Coffeeae clade</taxon>
        <taxon>Coffeeae</taxon>
        <taxon>Coffea</taxon>
    </lineage>
</organism>
<dbReference type="GeneID" id="140005938"/>
<proteinExistence type="predicted"/>